<sequence>MFFFIWDGVVPNFIEEYLLDIYKVVEKKFKDSEVIIRRTTIIIMDCMQLYLNFDNNNLYLTIIYKCKYSRTENIKMIKNLINKYFSEIDYINLEDDSFIVWNINNKKYNINLYILHILSKGESW</sequence>
<dbReference type="EMBL" id="MN740595">
    <property type="protein sequence ID" value="QHS78198.1"/>
    <property type="molecule type" value="Genomic_DNA"/>
</dbReference>
<dbReference type="AlphaFoldDB" id="A0A6C0AEN1"/>
<protein>
    <submittedName>
        <fullName evidence="1">Uncharacterized protein</fullName>
    </submittedName>
</protein>
<reference evidence="1" key="1">
    <citation type="journal article" date="2020" name="Nature">
        <title>Giant virus diversity and host interactions through global metagenomics.</title>
        <authorList>
            <person name="Schulz F."/>
            <person name="Roux S."/>
            <person name="Paez-Espino D."/>
            <person name="Jungbluth S."/>
            <person name="Walsh D.A."/>
            <person name="Denef V.J."/>
            <person name="McMahon K.D."/>
            <person name="Konstantinidis K.T."/>
            <person name="Eloe-Fadrosh E.A."/>
            <person name="Kyrpides N.C."/>
            <person name="Woyke T."/>
        </authorList>
    </citation>
    <scope>NUCLEOTIDE SEQUENCE</scope>
    <source>
        <strain evidence="1">GVMAG-S-1021933-23</strain>
    </source>
</reference>
<name>A0A6C0AEN1_9ZZZZ</name>
<proteinExistence type="predicted"/>
<organism evidence="1">
    <name type="scientific">viral metagenome</name>
    <dbReference type="NCBI Taxonomy" id="1070528"/>
    <lineage>
        <taxon>unclassified sequences</taxon>
        <taxon>metagenomes</taxon>
        <taxon>organismal metagenomes</taxon>
    </lineage>
</organism>
<evidence type="ECO:0000313" key="1">
    <source>
        <dbReference type="EMBL" id="QHS78198.1"/>
    </source>
</evidence>
<accession>A0A6C0AEN1</accession>